<dbReference type="AlphaFoldDB" id="U1Q4R4"/>
<evidence type="ECO:0000313" key="1">
    <source>
        <dbReference type="EMBL" id="ERH17174.1"/>
    </source>
</evidence>
<name>U1Q4R4_9ACTO</name>
<dbReference type="Proteomes" id="UP000016481">
    <property type="component" value="Unassembled WGS sequence"/>
</dbReference>
<dbReference type="EMBL" id="AWSC01000023">
    <property type="protein sequence ID" value="ERH17174.1"/>
    <property type="molecule type" value="Genomic_DNA"/>
</dbReference>
<organism evidence="1 2">
    <name type="scientific">Actinomyces graevenitzii F0530</name>
    <dbReference type="NCBI Taxonomy" id="1321817"/>
    <lineage>
        <taxon>Bacteria</taxon>
        <taxon>Bacillati</taxon>
        <taxon>Actinomycetota</taxon>
        <taxon>Actinomycetes</taxon>
        <taxon>Actinomycetales</taxon>
        <taxon>Actinomycetaceae</taxon>
        <taxon>Actinomyces</taxon>
    </lineage>
</organism>
<sequence>MRAGLPAMGAALQAADTVQGLASHGPPLAYSQDRHLLIHRVSPALLQGTPPA</sequence>
<accession>U1Q4R4</accession>
<reference evidence="1 2" key="1">
    <citation type="submission" date="2013-08" db="EMBL/GenBank/DDBJ databases">
        <authorList>
            <person name="Weinstock G."/>
            <person name="Sodergren E."/>
            <person name="Wylie T."/>
            <person name="Fulton L."/>
            <person name="Fulton R."/>
            <person name="Fronick C."/>
            <person name="O'Laughlin M."/>
            <person name="Godfrey J."/>
            <person name="Miner T."/>
            <person name="Herter B."/>
            <person name="Appelbaum E."/>
            <person name="Cordes M."/>
            <person name="Lek S."/>
            <person name="Wollam A."/>
            <person name="Pepin K.H."/>
            <person name="Palsikar V.B."/>
            <person name="Mitreva M."/>
            <person name="Wilson R.K."/>
        </authorList>
    </citation>
    <scope>NUCLEOTIDE SEQUENCE [LARGE SCALE GENOMIC DNA]</scope>
    <source>
        <strain evidence="1 2">F0530</strain>
    </source>
</reference>
<gene>
    <name evidence="1" type="ORF">HMPREF1978_00768</name>
</gene>
<dbReference type="HOGENOM" id="CLU_3075775_0_0_11"/>
<proteinExistence type="predicted"/>
<comment type="caution">
    <text evidence="1">The sequence shown here is derived from an EMBL/GenBank/DDBJ whole genome shotgun (WGS) entry which is preliminary data.</text>
</comment>
<evidence type="ECO:0000313" key="2">
    <source>
        <dbReference type="Proteomes" id="UP000016481"/>
    </source>
</evidence>
<protein>
    <submittedName>
        <fullName evidence="1">Uncharacterized protein</fullName>
    </submittedName>
</protein>